<dbReference type="AlphaFoldDB" id="A0A251XMK4"/>
<organism evidence="5 6">
    <name type="scientific">Clavibacter michiganensis subsp. michiganensis</name>
    <dbReference type="NCBI Taxonomy" id="33013"/>
    <lineage>
        <taxon>Bacteria</taxon>
        <taxon>Bacillati</taxon>
        <taxon>Actinomycetota</taxon>
        <taxon>Actinomycetes</taxon>
        <taxon>Micrococcales</taxon>
        <taxon>Microbacteriaceae</taxon>
        <taxon>Clavibacter</taxon>
    </lineage>
</organism>
<dbReference type="InterPro" id="IPR047110">
    <property type="entry name" value="GABD/Sad-like"/>
</dbReference>
<dbReference type="Gene3D" id="3.40.605.10">
    <property type="entry name" value="Aldehyde Dehydrogenase, Chain A, domain 1"/>
    <property type="match status" value="1"/>
</dbReference>
<name>A0A251XMK4_CLAMM</name>
<dbReference type="EMBL" id="MDHH01000001">
    <property type="protein sequence ID" value="OUE04697.1"/>
    <property type="molecule type" value="Genomic_DNA"/>
</dbReference>
<feature type="compositionally biased region" description="Low complexity" evidence="2">
    <location>
        <begin position="346"/>
        <end position="390"/>
    </location>
</feature>
<comment type="caution">
    <text evidence="5">The sequence shown here is derived from an EMBL/GenBank/DDBJ whole genome shotgun (WGS) entry which is preliminary data.</text>
</comment>
<dbReference type="GO" id="GO:0004777">
    <property type="term" value="F:succinate-semialdehyde dehydrogenase (NAD+) activity"/>
    <property type="evidence" value="ECO:0007669"/>
    <property type="project" value="TreeGrafter"/>
</dbReference>
<dbReference type="PROSITE" id="PS51257">
    <property type="entry name" value="PROKAR_LIPOPROTEIN"/>
    <property type="match status" value="1"/>
</dbReference>
<evidence type="ECO:0000313" key="6">
    <source>
        <dbReference type="Proteomes" id="UP000195062"/>
    </source>
</evidence>
<evidence type="ECO:0000256" key="3">
    <source>
        <dbReference type="SAM" id="SignalP"/>
    </source>
</evidence>
<dbReference type="SUPFAM" id="SSF50969">
    <property type="entry name" value="YVTN repeat-like/Quinoprotein amine dehydrogenase"/>
    <property type="match status" value="1"/>
</dbReference>
<evidence type="ECO:0000256" key="2">
    <source>
        <dbReference type="SAM" id="MobiDB-lite"/>
    </source>
</evidence>
<keyword evidence="6" id="KW-1185">Reference proteome</keyword>
<dbReference type="SUPFAM" id="SSF53720">
    <property type="entry name" value="ALDH-like"/>
    <property type="match status" value="1"/>
</dbReference>
<dbReference type="PANTHER" id="PTHR43217:SF2">
    <property type="entry name" value="SUCCINATE-SEMIALDEHYDE DEHYDROGENASE [NADP(+)]"/>
    <property type="match status" value="1"/>
</dbReference>
<feature type="domain" description="Aldehyde dehydrogenase" evidence="4">
    <location>
        <begin position="453"/>
        <end position="612"/>
    </location>
</feature>
<feature type="region of interest" description="Disordered" evidence="2">
    <location>
        <begin position="617"/>
        <end position="638"/>
    </location>
</feature>
<keyword evidence="1" id="KW-0560">Oxidoreductase</keyword>
<evidence type="ECO:0000313" key="5">
    <source>
        <dbReference type="EMBL" id="OUE04697.1"/>
    </source>
</evidence>
<dbReference type="Proteomes" id="UP000195062">
    <property type="component" value="Unassembled WGS sequence"/>
</dbReference>
<keyword evidence="3" id="KW-0732">Signal</keyword>
<dbReference type="PANTHER" id="PTHR43217">
    <property type="entry name" value="SUCCINATE SEMIALDEHYDE DEHYDROGENASE [NAD(P)+] SAD"/>
    <property type="match status" value="1"/>
</dbReference>
<evidence type="ECO:0000259" key="4">
    <source>
        <dbReference type="Pfam" id="PF00171"/>
    </source>
</evidence>
<reference evidence="5 6" key="1">
    <citation type="submission" date="2016-08" db="EMBL/GenBank/DDBJ databases">
        <title>Genome sequence of Clavibacter michiganensis subsp. michiganensis strain CASJ007.</title>
        <authorList>
            <person name="Thapa S.P."/>
            <person name="Coaker G."/>
        </authorList>
    </citation>
    <scope>NUCLEOTIDE SEQUENCE [LARGE SCALE GENOMIC DNA]</scope>
    <source>
        <strain evidence="5">CASJ007</strain>
    </source>
</reference>
<proteinExistence type="predicted"/>
<dbReference type="InterPro" id="IPR016161">
    <property type="entry name" value="Ald_DH/histidinol_DH"/>
</dbReference>
<feature type="region of interest" description="Disordered" evidence="2">
    <location>
        <begin position="343"/>
        <end position="425"/>
    </location>
</feature>
<dbReference type="InterPro" id="IPR015590">
    <property type="entry name" value="Aldehyde_DH_dom"/>
</dbReference>
<feature type="signal peptide" evidence="3">
    <location>
        <begin position="1"/>
        <end position="26"/>
    </location>
</feature>
<protein>
    <submittedName>
        <fullName evidence="5">Succinate-semialdehyde dehydrogenase [NADP(+)] 1</fullName>
    </submittedName>
</protein>
<dbReference type="InterPro" id="IPR011044">
    <property type="entry name" value="Quino_amine_DH_bsu"/>
</dbReference>
<feature type="chain" id="PRO_5038916830" evidence="3">
    <location>
        <begin position="27"/>
        <end position="638"/>
    </location>
</feature>
<sequence length="638" mass="67700">MRTPRLRRAGYSAVALGLAATLAACSTPAPEGSPTSGSAAGSGEAVGPRVAVSYEGGILVLDGETLETVSDFDSEEFTRLNPAGDDRHVMVTMSEGFQVLDTAAGTGDEPELTDMVFEADTPGHVVRHAGKTILYAEGTSDTTVFDTADLASADGMPEVETIDGVEAHHGVSIVLEDGTFLTTVGNADGRNGIEARDASGAVMAQSDQCPGVHGEGTAAGEVVVFGCEDGALLYDDGAITKLTAPDQPYGRMGNAYVSETSPIIVGDYKSDRDAEGYLLEALTLIDTEARTYEVVDMPEGVGYTFRDVARGPDDKAYIIASDGRIHVLDPATGELTDAYPVMDAWTAPPSGRTRTPRSSSPTASDTSRSRPRTPCTRWTSPPARCSPARRSTSRRTRWRSPPARSQPMARGAGPPVPRPSCAPDRRGACGVARYRGPIRVTRAAARGGAPMSSYAVTDPTTGGTVAEHPEITDQELQEAIAAAEGAYRGWSRRTSIAERAALVARVAELHVERRDELARIIVREMGKPLDQALGEVDFAADIHAYYARNAEEFLADEAIELADGTGSAFVRRSGLGVLLGIMPWNFPYYQVARFAAPAIVTGNAILLKHAPQCRSRRRRSSACTATRPPSWAPTRAST</sequence>
<evidence type="ECO:0000256" key="1">
    <source>
        <dbReference type="ARBA" id="ARBA00023002"/>
    </source>
</evidence>
<gene>
    <name evidence="5" type="primary">gabD1_1</name>
    <name evidence="5" type="ORF">CMMCAS07_07100</name>
</gene>
<accession>A0A251XMK4</accession>
<dbReference type="Pfam" id="PF00171">
    <property type="entry name" value="Aldedh"/>
    <property type="match status" value="1"/>
</dbReference>
<dbReference type="InterPro" id="IPR016162">
    <property type="entry name" value="Ald_DH_N"/>
</dbReference>